<organism evidence="4 5">
    <name type="scientific">Karstenula rhodostoma CBS 690.94</name>
    <dbReference type="NCBI Taxonomy" id="1392251"/>
    <lineage>
        <taxon>Eukaryota</taxon>
        <taxon>Fungi</taxon>
        <taxon>Dikarya</taxon>
        <taxon>Ascomycota</taxon>
        <taxon>Pezizomycotina</taxon>
        <taxon>Dothideomycetes</taxon>
        <taxon>Pleosporomycetidae</taxon>
        <taxon>Pleosporales</taxon>
        <taxon>Massarineae</taxon>
        <taxon>Didymosphaeriaceae</taxon>
        <taxon>Karstenula</taxon>
    </lineage>
</organism>
<dbReference type="InterPro" id="IPR019826">
    <property type="entry name" value="Carboxylesterase_B_AS"/>
</dbReference>
<evidence type="ECO:0000313" key="5">
    <source>
        <dbReference type="Proteomes" id="UP000799764"/>
    </source>
</evidence>
<evidence type="ECO:0000256" key="2">
    <source>
        <dbReference type="ARBA" id="ARBA00022801"/>
    </source>
</evidence>
<dbReference type="GO" id="GO:0016787">
    <property type="term" value="F:hydrolase activity"/>
    <property type="evidence" value="ECO:0007669"/>
    <property type="project" value="UniProtKB-KW"/>
</dbReference>
<accession>A0A9P4PRQ0</accession>
<evidence type="ECO:0000256" key="1">
    <source>
        <dbReference type="ARBA" id="ARBA00005964"/>
    </source>
</evidence>
<dbReference type="PANTHER" id="PTHR43142">
    <property type="entry name" value="CARBOXYLIC ESTER HYDROLASE"/>
    <property type="match status" value="1"/>
</dbReference>
<dbReference type="OrthoDB" id="408631at2759"/>
<protein>
    <submittedName>
        <fullName evidence="4">Alpha/beta-hydrolase</fullName>
    </submittedName>
</protein>
<dbReference type="PROSITE" id="PS00122">
    <property type="entry name" value="CARBOXYLESTERASE_B_1"/>
    <property type="match status" value="1"/>
</dbReference>
<feature type="domain" description="Carboxylesterase type B" evidence="3">
    <location>
        <begin position="175"/>
        <end position="621"/>
    </location>
</feature>
<dbReference type="SUPFAM" id="SSF53474">
    <property type="entry name" value="alpha/beta-Hydrolases"/>
    <property type="match status" value="1"/>
</dbReference>
<proteinExistence type="inferred from homology"/>
<dbReference type="PANTHER" id="PTHR43142:SF3">
    <property type="entry name" value="PUTATIVE (AFU_ORTHOLOGUE AFUA_3G09070)-RELATED"/>
    <property type="match status" value="1"/>
</dbReference>
<dbReference type="InterPro" id="IPR029058">
    <property type="entry name" value="AB_hydrolase_fold"/>
</dbReference>
<comment type="caution">
    <text evidence="4">The sequence shown here is derived from an EMBL/GenBank/DDBJ whole genome shotgun (WGS) entry which is preliminary data.</text>
</comment>
<dbReference type="Pfam" id="PF00135">
    <property type="entry name" value="COesterase"/>
    <property type="match status" value="1"/>
</dbReference>
<sequence>MHSYELAVPFVAGLIGLPTINAAAPNIAALGSALILSDNDLAGNLTIKTTGALLLSSSTFSAAEERCVSANEQLWSPTHSNYSFGLDNAFAYQAYLNGNETLRYWISSPSNNSELCNTIATDGTISQKPCDSTLSALCTNSGPILSANQSSPIPALQVTVQFGKQSITGFRDFYAFQFRGVRFSSQPKRFTFSSLYEGEGEVDATKYGPGCLQGLDARWPELSEDCLFLNIWTPFLPSKDTPKKKLKAVMVWLYGGGSVAGTGSDYEKEGGNPASRGDVVVVTFNYRVGNLGFLAFNDGVHNGNYGISDMVTALRWVQKNIANFGGDPDRVTIWGESAGATNSRTLLGYSCGGRLDPRSDSAEFVGRSYVRSWSHAIRPTVHRESGCANATDEVACLSSYDALKWATEPGRTQAHFPVRDEVLIFTRALPLSGPLAHKHRIPVMIGKNRDELSYLITTPTTNFTATMALLSSFSNVSLTHLSNSSFSPERLPTWPSLSEAQKEAAVFNATNRVATRLFFTCLTHAFAYSATKNNVFTAVYEFQFNRTYQTPRFGDAARPICGRDVDNPDVEEYFKCHAGEVPYTFGNIVQQGWPDRDGTDTKFARVVVDWWSGFARTGGMQVEEGWLEARGFQESRQNMEEAGRWVGDGSGYMRLQWGGVGMVGREVDEEGCREMGLGTEFYEGYDYAYRDYFTDPDCPIHRFRASCLRSTVAMTAASMAAAAASASTSMASASASMAAASASMTTFSVITPTRSMTTLFGTTFFLTTLPVTKARARNPRVFVLVFFDVDTITWGVGWPDWWPFRVRVWVRVRVRGCGRGRGRGRGCGRGRALSIETSA</sequence>
<name>A0A9P4PRQ0_9PLEO</name>
<dbReference type="AlphaFoldDB" id="A0A9P4PRQ0"/>
<keyword evidence="2" id="KW-0378">Hydrolase</keyword>
<dbReference type="PROSITE" id="PS00941">
    <property type="entry name" value="CARBOXYLESTERASE_B_2"/>
    <property type="match status" value="1"/>
</dbReference>
<comment type="similarity">
    <text evidence="1">Belongs to the type-B carboxylesterase/lipase family.</text>
</comment>
<keyword evidence="5" id="KW-1185">Reference proteome</keyword>
<dbReference type="EMBL" id="MU001495">
    <property type="protein sequence ID" value="KAF2448947.1"/>
    <property type="molecule type" value="Genomic_DNA"/>
</dbReference>
<gene>
    <name evidence="4" type="ORF">P171DRAFT_470569</name>
</gene>
<dbReference type="Gene3D" id="3.40.50.1820">
    <property type="entry name" value="alpha/beta hydrolase"/>
    <property type="match status" value="1"/>
</dbReference>
<evidence type="ECO:0000259" key="3">
    <source>
        <dbReference type="Pfam" id="PF00135"/>
    </source>
</evidence>
<dbReference type="Proteomes" id="UP000799764">
    <property type="component" value="Unassembled WGS sequence"/>
</dbReference>
<dbReference type="InterPro" id="IPR002018">
    <property type="entry name" value="CarbesteraseB"/>
</dbReference>
<dbReference type="InterPro" id="IPR019819">
    <property type="entry name" value="Carboxylesterase_B_CS"/>
</dbReference>
<evidence type="ECO:0000313" key="4">
    <source>
        <dbReference type="EMBL" id="KAF2448947.1"/>
    </source>
</evidence>
<reference evidence="4" key="1">
    <citation type="journal article" date="2020" name="Stud. Mycol.">
        <title>101 Dothideomycetes genomes: a test case for predicting lifestyles and emergence of pathogens.</title>
        <authorList>
            <person name="Haridas S."/>
            <person name="Albert R."/>
            <person name="Binder M."/>
            <person name="Bloem J."/>
            <person name="Labutti K."/>
            <person name="Salamov A."/>
            <person name="Andreopoulos B."/>
            <person name="Baker S."/>
            <person name="Barry K."/>
            <person name="Bills G."/>
            <person name="Bluhm B."/>
            <person name="Cannon C."/>
            <person name="Castanera R."/>
            <person name="Culley D."/>
            <person name="Daum C."/>
            <person name="Ezra D."/>
            <person name="Gonzalez J."/>
            <person name="Henrissat B."/>
            <person name="Kuo A."/>
            <person name="Liang C."/>
            <person name="Lipzen A."/>
            <person name="Lutzoni F."/>
            <person name="Magnuson J."/>
            <person name="Mondo S."/>
            <person name="Nolan M."/>
            <person name="Ohm R."/>
            <person name="Pangilinan J."/>
            <person name="Park H.-J."/>
            <person name="Ramirez L."/>
            <person name="Alfaro M."/>
            <person name="Sun H."/>
            <person name="Tritt A."/>
            <person name="Yoshinaga Y."/>
            <person name="Zwiers L.-H."/>
            <person name="Turgeon B."/>
            <person name="Goodwin S."/>
            <person name="Spatafora J."/>
            <person name="Crous P."/>
            <person name="Grigoriev I."/>
        </authorList>
    </citation>
    <scope>NUCLEOTIDE SEQUENCE</scope>
    <source>
        <strain evidence="4">CBS 690.94</strain>
    </source>
</reference>